<feature type="signal peptide" evidence="2">
    <location>
        <begin position="1"/>
        <end position="30"/>
    </location>
</feature>
<feature type="region of interest" description="Disordered" evidence="1">
    <location>
        <begin position="66"/>
        <end position="105"/>
    </location>
</feature>
<reference evidence="4" key="1">
    <citation type="journal article" date="2011" name="Science">
        <title>The plant cell wall-decomposing machinery underlies the functional diversity of forest fungi.</title>
        <authorList>
            <person name="Eastwood D.C."/>
            <person name="Floudas D."/>
            <person name="Binder M."/>
            <person name="Majcherczyk A."/>
            <person name="Schneider P."/>
            <person name="Aerts A."/>
            <person name="Asiegbu F.O."/>
            <person name="Baker S.E."/>
            <person name="Barry K."/>
            <person name="Bendiksby M."/>
            <person name="Blumentritt M."/>
            <person name="Coutinho P.M."/>
            <person name="Cullen D."/>
            <person name="de Vries R.P."/>
            <person name="Gathman A."/>
            <person name="Goodell B."/>
            <person name="Henrissat B."/>
            <person name="Ihrmark K."/>
            <person name="Kauserud H."/>
            <person name="Kohler A."/>
            <person name="LaButti K."/>
            <person name="Lapidus A."/>
            <person name="Lavin J.L."/>
            <person name="Lee Y.-H."/>
            <person name="Lindquist E."/>
            <person name="Lilly W."/>
            <person name="Lucas S."/>
            <person name="Morin E."/>
            <person name="Murat C."/>
            <person name="Oguiza J.A."/>
            <person name="Park J."/>
            <person name="Pisabarro A.G."/>
            <person name="Riley R."/>
            <person name="Rosling A."/>
            <person name="Salamov A."/>
            <person name="Schmidt O."/>
            <person name="Schmutz J."/>
            <person name="Skrede I."/>
            <person name="Stenlid J."/>
            <person name="Wiebenga A."/>
            <person name="Xie X."/>
            <person name="Kuees U."/>
            <person name="Hibbett D.S."/>
            <person name="Hoffmeister D."/>
            <person name="Hoegberg N."/>
            <person name="Martin F."/>
            <person name="Grigoriev I.V."/>
            <person name="Watkinson S.C."/>
        </authorList>
    </citation>
    <scope>NUCLEOTIDE SEQUENCE [LARGE SCALE GENOMIC DNA]</scope>
    <source>
        <strain evidence="4">strain S7.3</strain>
    </source>
</reference>
<gene>
    <name evidence="3" type="ORF">SERLA73DRAFT_75850</name>
</gene>
<keyword evidence="4" id="KW-1185">Reference proteome</keyword>
<dbReference type="HOGENOM" id="CLU_2238234_0_0_1"/>
<evidence type="ECO:0008006" key="5">
    <source>
        <dbReference type="Google" id="ProtNLM"/>
    </source>
</evidence>
<dbReference type="EMBL" id="GL945483">
    <property type="protein sequence ID" value="EGN97006.1"/>
    <property type="molecule type" value="Genomic_DNA"/>
</dbReference>
<evidence type="ECO:0000313" key="4">
    <source>
        <dbReference type="Proteomes" id="UP000008063"/>
    </source>
</evidence>
<sequence length="105" mass="11803">MVLNSRFVSLAALCTLVTVFFPSTVHVAAASVHHYDSNIKARDGSQATDHVYLRSTYPSVKYTHDRIDRRGRNNMHDEKSAQETSRGKKGTEHFKKQACSNFTSS</sequence>
<keyword evidence="2" id="KW-0732">Signal</keyword>
<organism evidence="4">
    <name type="scientific">Serpula lacrymans var. lacrymans (strain S7.3)</name>
    <name type="common">Dry rot fungus</name>
    <dbReference type="NCBI Taxonomy" id="936435"/>
    <lineage>
        <taxon>Eukaryota</taxon>
        <taxon>Fungi</taxon>
        <taxon>Dikarya</taxon>
        <taxon>Basidiomycota</taxon>
        <taxon>Agaricomycotina</taxon>
        <taxon>Agaricomycetes</taxon>
        <taxon>Agaricomycetidae</taxon>
        <taxon>Boletales</taxon>
        <taxon>Coniophorineae</taxon>
        <taxon>Serpulaceae</taxon>
        <taxon>Serpula</taxon>
    </lineage>
</organism>
<feature type="compositionally biased region" description="Basic and acidic residues" evidence="1">
    <location>
        <begin position="66"/>
        <end position="95"/>
    </location>
</feature>
<dbReference type="Proteomes" id="UP000008063">
    <property type="component" value="Unassembled WGS sequence"/>
</dbReference>
<feature type="chain" id="PRO_5003377108" description="Secreted protein" evidence="2">
    <location>
        <begin position="31"/>
        <end position="105"/>
    </location>
</feature>
<evidence type="ECO:0000313" key="3">
    <source>
        <dbReference type="EMBL" id="EGN97006.1"/>
    </source>
</evidence>
<accession>F8Q4F1</accession>
<dbReference type="InParanoid" id="F8Q4F1"/>
<proteinExistence type="predicted"/>
<evidence type="ECO:0000256" key="1">
    <source>
        <dbReference type="SAM" id="MobiDB-lite"/>
    </source>
</evidence>
<dbReference type="AlphaFoldDB" id="F8Q4F1"/>
<protein>
    <recommendedName>
        <fullName evidence="5">Secreted protein</fullName>
    </recommendedName>
</protein>
<name>F8Q4F1_SERL3</name>
<evidence type="ECO:0000256" key="2">
    <source>
        <dbReference type="SAM" id="SignalP"/>
    </source>
</evidence>